<comment type="caution">
    <text evidence="1">The sequence shown here is derived from an EMBL/GenBank/DDBJ whole genome shotgun (WGS) entry which is preliminary data.</text>
</comment>
<name>A0A100WN13_MYCFO</name>
<evidence type="ECO:0000313" key="2">
    <source>
        <dbReference type="Proteomes" id="UP000069705"/>
    </source>
</evidence>
<reference evidence="1 2" key="1">
    <citation type="journal article" date="2016" name="Genome Announc.">
        <title>Draft Genome Sequences of Five Rapidly Growing Mycobacterium Species, M. thermoresistibile, M. fortuitum subsp. acetamidolyticum, M. canariasense, M. brisbanense, and M. novocastrense.</title>
        <authorList>
            <person name="Katahira K."/>
            <person name="Ogura Y."/>
            <person name="Gotoh Y."/>
            <person name="Hayashi T."/>
        </authorList>
    </citation>
    <scope>NUCLEOTIDE SEQUENCE [LARGE SCALE GENOMIC DNA]</scope>
    <source>
        <strain evidence="1 2">JCM6368</strain>
    </source>
</reference>
<protein>
    <submittedName>
        <fullName evidence="1">Uncharacterized protein</fullName>
    </submittedName>
</protein>
<sequence>MPESAGVSWAQDIHTKMKRAERGECTFGPTQQDDVDQMACAPIVLELRLVDYFGVDPDDPDGEPHRRHTRLYFTEPADEPDQLLLLGLMSKCPGPVGLGEQNVHACRARDRAHEHRGRG</sequence>
<organism evidence="1 2">
    <name type="scientific">Mycolicibacterium fortuitum subsp. acetamidolyticum</name>
    <dbReference type="NCBI Taxonomy" id="144550"/>
    <lineage>
        <taxon>Bacteria</taxon>
        <taxon>Bacillati</taxon>
        <taxon>Actinomycetota</taxon>
        <taxon>Actinomycetes</taxon>
        <taxon>Mycobacteriales</taxon>
        <taxon>Mycobacteriaceae</taxon>
        <taxon>Mycolicibacterium</taxon>
    </lineage>
</organism>
<accession>A0A100WN13</accession>
<reference evidence="2" key="2">
    <citation type="submission" date="2016-02" db="EMBL/GenBank/DDBJ databases">
        <title>Draft genome sequence of five rapidly growing Mycobacterium species.</title>
        <authorList>
            <person name="Katahira K."/>
            <person name="Gotou Y."/>
            <person name="Iida K."/>
            <person name="Ogura Y."/>
            <person name="Hayashi T."/>
        </authorList>
    </citation>
    <scope>NUCLEOTIDE SEQUENCE [LARGE SCALE GENOMIC DNA]</scope>
    <source>
        <strain evidence="2">JCM6368</strain>
    </source>
</reference>
<proteinExistence type="predicted"/>
<dbReference type="EMBL" id="BCSZ01000012">
    <property type="protein sequence ID" value="GAT01216.1"/>
    <property type="molecule type" value="Genomic_DNA"/>
</dbReference>
<dbReference type="AlphaFoldDB" id="A0A100WN13"/>
<gene>
    <name evidence="1" type="ORF">RMCFA_1330</name>
</gene>
<evidence type="ECO:0000313" key="1">
    <source>
        <dbReference type="EMBL" id="GAT01216.1"/>
    </source>
</evidence>
<dbReference type="Proteomes" id="UP000069705">
    <property type="component" value="Unassembled WGS sequence"/>
</dbReference>